<dbReference type="InterPro" id="IPR014729">
    <property type="entry name" value="Rossmann-like_a/b/a_fold"/>
</dbReference>
<evidence type="ECO:0000313" key="5">
    <source>
        <dbReference type="EMBL" id="PPJ30452.1"/>
    </source>
</evidence>
<evidence type="ECO:0000256" key="2">
    <source>
        <dbReference type="ARBA" id="ARBA00022741"/>
    </source>
</evidence>
<evidence type="ECO:0000259" key="4">
    <source>
        <dbReference type="Pfam" id="PF00582"/>
    </source>
</evidence>
<sequence length="325" mass="33619">MSGPDTPAIVVGADGSEIALQAVVWAAVEAALQHCALHIVTSYGVAPNPGLTAALAAAEQQWLRADGERVLAEAAAVARHATPDATPAISTELSFDMIIPTLLEHSARARMVVVGSHGRGAIGRMVLGSVSTALSRHAHCPVAVVHGDPAADAGWARKPVVVGVDGTANSVPAVELAFAEASRRGAGLVAVHAWSDRSGYDLPVVGWEAIRETERVVLAERLAGWAERFPEVSVERVVMCDSPVRALLAHCEDAQLLVVGTHGRGGFPGLVLGSTSTALLHLAHCPTIVVRNGEADAAVTEHVTAGAKGSRMSAGSFRDDEGRGR</sequence>
<keyword evidence="6" id="KW-1185">Reference proteome</keyword>
<organism evidence="5 6">
    <name type="scientific">Nocardia nova</name>
    <dbReference type="NCBI Taxonomy" id="37330"/>
    <lineage>
        <taxon>Bacteria</taxon>
        <taxon>Bacillati</taxon>
        <taxon>Actinomycetota</taxon>
        <taxon>Actinomycetes</taxon>
        <taxon>Mycobacteriales</taxon>
        <taxon>Nocardiaceae</taxon>
        <taxon>Nocardia</taxon>
    </lineage>
</organism>
<dbReference type="PANTHER" id="PTHR46268">
    <property type="entry name" value="STRESS RESPONSE PROTEIN NHAX"/>
    <property type="match status" value="1"/>
</dbReference>
<name>A0A2S6AAB4_9NOCA</name>
<dbReference type="Gene3D" id="3.40.50.620">
    <property type="entry name" value="HUPs"/>
    <property type="match status" value="2"/>
</dbReference>
<accession>A0A2S6AAB4</accession>
<dbReference type="InterPro" id="IPR006015">
    <property type="entry name" value="Universal_stress_UspA"/>
</dbReference>
<feature type="domain" description="UspA" evidence="4">
    <location>
        <begin position="9"/>
        <end position="146"/>
    </location>
</feature>
<evidence type="ECO:0000313" key="6">
    <source>
        <dbReference type="Proteomes" id="UP000238356"/>
    </source>
</evidence>
<comment type="similarity">
    <text evidence="1">Belongs to the universal stress protein A family.</text>
</comment>
<proteinExistence type="inferred from homology"/>
<evidence type="ECO:0000256" key="3">
    <source>
        <dbReference type="ARBA" id="ARBA00022840"/>
    </source>
</evidence>
<dbReference type="Proteomes" id="UP000238356">
    <property type="component" value="Unassembled WGS sequence"/>
</dbReference>
<dbReference type="GO" id="GO:0005524">
    <property type="term" value="F:ATP binding"/>
    <property type="evidence" value="ECO:0007669"/>
    <property type="project" value="UniProtKB-KW"/>
</dbReference>
<dbReference type="PRINTS" id="PR01438">
    <property type="entry name" value="UNVRSLSTRESS"/>
</dbReference>
<feature type="domain" description="UspA" evidence="4">
    <location>
        <begin position="158"/>
        <end position="291"/>
    </location>
</feature>
<comment type="caution">
    <text evidence="5">The sequence shown here is derived from an EMBL/GenBank/DDBJ whole genome shotgun (WGS) entry which is preliminary data.</text>
</comment>
<dbReference type="RefSeq" id="WP_064910882.1">
    <property type="nucleotide sequence ID" value="NZ_JAUJFK010000003.1"/>
</dbReference>
<protein>
    <submittedName>
        <fullName evidence="5">Universal stress protein</fullName>
    </submittedName>
</protein>
<dbReference type="InterPro" id="IPR006016">
    <property type="entry name" value="UspA"/>
</dbReference>
<dbReference type="EMBL" id="PSZD01000004">
    <property type="protein sequence ID" value="PPJ30452.1"/>
    <property type="molecule type" value="Genomic_DNA"/>
</dbReference>
<keyword evidence="2" id="KW-0547">Nucleotide-binding</keyword>
<dbReference type="Pfam" id="PF00582">
    <property type="entry name" value="Usp"/>
    <property type="match status" value="2"/>
</dbReference>
<reference evidence="5 6" key="1">
    <citation type="submission" date="2018-02" db="EMBL/GenBank/DDBJ databases">
        <title>8 Nocardia nova and 1 Nocardia cyriacigeorgica strain used for evolution to TMP-SMX.</title>
        <authorList>
            <person name="Mehta H."/>
            <person name="Weng J."/>
            <person name="Shamoo Y."/>
        </authorList>
    </citation>
    <scope>NUCLEOTIDE SEQUENCE [LARGE SCALE GENOMIC DNA]</scope>
    <source>
        <strain evidence="5 6">BAA2227</strain>
    </source>
</reference>
<dbReference type="AlphaFoldDB" id="A0A2S6AAB4"/>
<evidence type="ECO:0000256" key="1">
    <source>
        <dbReference type="ARBA" id="ARBA00008791"/>
    </source>
</evidence>
<keyword evidence="3" id="KW-0067">ATP-binding</keyword>
<dbReference type="PANTHER" id="PTHR46268:SF27">
    <property type="entry name" value="UNIVERSAL STRESS PROTEIN RV2623"/>
    <property type="match status" value="1"/>
</dbReference>
<gene>
    <name evidence="5" type="ORF">C5F51_08085</name>
</gene>
<dbReference type="SUPFAM" id="SSF52402">
    <property type="entry name" value="Adenine nucleotide alpha hydrolases-like"/>
    <property type="match status" value="2"/>
</dbReference>